<dbReference type="PANTHER" id="PTHR11081">
    <property type="entry name" value="FLAP ENDONUCLEASE FAMILY MEMBER"/>
    <property type="match status" value="1"/>
</dbReference>
<name>A0A167CXK2_9ASCO</name>
<dbReference type="InterPro" id="IPR022040">
    <property type="entry name" value="MKT1_N"/>
</dbReference>
<dbReference type="KEGG" id="slb:AWJ20_479"/>
<dbReference type="Pfam" id="PF12247">
    <property type="entry name" value="MKT1_N"/>
    <property type="match status" value="1"/>
</dbReference>
<proteinExistence type="inferred from homology"/>
<evidence type="ECO:0000256" key="3">
    <source>
        <dbReference type="SAM" id="MobiDB-lite"/>
    </source>
</evidence>
<dbReference type="Pfam" id="PF12246">
    <property type="entry name" value="MKT1_C"/>
    <property type="match status" value="1"/>
</dbReference>
<dbReference type="GO" id="GO:0003730">
    <property type="term" value="F:mRNA 3'-UTR binding"/>
    <property type="evidence" value="ECO:0007669"/>
    <property type="project" value="TreeGrafter"/>
</dbReference>
<dbReference type="Pfam" id="PF00752">
    <property type="entry name" value="XPG_N"/>
    <property type="match status" value="1"/>
</dbReference>
<evidence type="ECO:0000259" key="5">
    <source>
        <dbReference type="Pfam" id="PF00867"/>
    </source>
</evidence>
<feature type="domain" description="Post-transcriptional regulator MKT1 N-terminal" evidence="7">
    <location>
        <begin position="406"/>
        <end position="495"/>
    </location>
</feature>
<evidence type="ECO:0000256" key="1">
    <source>
        <dbReference type="ARBA" id="ARBA00022845"/>
    </source>
</evidence>
<dbReference type="Gene3D" id="3.40.50.1010">
    <property type="entry name" value="5'-nuclease"/>
    <property type="match status" value="1"/>
</dbReference>
<comment type="similarity">
    <text evidence="2">Belongs to the XPG/RAD2 endonuclease family.</text>
</comment>
<reference evidence="8 9" key="1">
    <citation type="submission" date="2016-02" db="EMBL/GenBank/DDBJ databases">
        <title>Complete genome sequence and transcriptome regulation of the pentose utilising yeast Sugiyamaella lignohabitans.</title>
        <authorList>
            <person name="Bellasio M."/>
            <person name="Peymann A."/>
            <person name="Valli M."/>
            <person name="Sipitzky M."/>
            <person name="Graf A."/>
            <person name="Sauer M."/>
            <person name="Marx H."/>
            <person name="Mattanovich D."/>
        </authorList>
    </citation>
    <scope>NUCLEOTIDE SEQUENCE [LARGE SCALE GENOMIC DNA]</scope>
    <source>
        <strain evidence="8 9">CBS 10342</strain>
    </source>
</reference>
<evidence type="ECO:0000259" key="6">
    <source>
        <dbReference type="Pfam" id="PF12246"/>
    </source>
</evidence>
<accession>A0A167CXK2</accession>
<dbReference type="SUPFAM" id="SSF88723">
    <property type="entry name" value="PIN domain-like"/>
    <property type="match status" value="1"/>
</dbReference>
<dbReference type="Proteomes" id="UP000189580">
    <property type="component" value="Chromosome a"/>
</dbReference>
<dbReference type="GO" id="GO:0006974">
    <property type="term" value="P:DNA damage response"/>
    <property type="evidence" value="ECO:0007669"/>
    <property type="project" value="UniProtKB-ARBA"/>
</dbReference>
<dbReference type="GO" id="GO:0004518">
    <property type="term" value="F:nuclease activity"/>
    <property type="evidence" value="ECO:0007669"/>
    <property type="project" value="InterPro"/>
</dbReference>
<dbReference type="EMBL" id="CP014501">
    <property type="protein sequence ID" value="ANB12230.1"/>
    <property type="molecule type" value="Genomic_DNA"/>
</dbReference>
<dbReference type="CDD" id="cd09858">
    <property type="entry name" value="PIN_MKT1"/>
    <property type="match status" value="1"/>
</dbReference>
<dbReference type="PRINTS" id="PR00853">
    <property type="entry name" value="XPGRADSUPER"/>
</dbReference>
<dbReference type="GeneID" id="30036959"/>
<evidence type="ECO:0000259" key="4">
    <source>
        <dbReference type="Pfam" id="PF00752"/>
    </source>
</evidence>
<evidence type="ECO:0000259" key="7">
    <source>
        <dbReference type="Pfam" id="PF12247"/>
    </source>
</evidence>
<feature type="domain" description="Post-transcriptional regulator MKT1 C-terminal" evidence="6">
    <location>
        <begin position="577"/>
        <end position="808"/>
    </location>
</feature>
<dbReference type="Pfam" id="PF00867">
    <property type="entry name" value="XPG_I"/>
    <property type="match status" value="1"/>
</dbReference>
<dbReference type="OrthoDB" id="17262at2759"/>
<dbReference type="InterPro" id="IPR006085">
    <property type="entry name" value="XPG_DNA_repair_N"/>
</dbReference>
<feature type="compositionally biased region" description="Polar residues" evidence="3">
    <location>
        <begin position="24"/>
        <end position="39"/>
    </location>
</feature>
<evidence type="ECO:0000313" key="8">
    <source>
        <dbReference type="EMBL" id="ANB12230.1"/>
    </source>
</evidence>
<dbReference type="AlphaFoldDB" id="A0A167CXK2"/>
<feature type="domain" description="XPG-I" evidence="5">
    <location>
        <begin position="235"/>
        <end position="315"/>
    </location>
</feature>
<dbReference type="GO" id="GO:0006417">
    <property type="term" value="P:regulation of translation"/>
    <property type="evidence" value="ECO:0007669"/>
    <property type="project" value="UniProtKB-KW"/>
</dbReference>
<protein>
    <submittedName>
        <fullName evidence="8">Mkt1p</fullName>
    </submittedName>
</protein>
<sequence length="812" mass="88384">MGFLSSGSNPKRFSILISDPVGENSRSAPPTGSHPTPDSSEARGATRVWGGAPAAGGRSIGRGVQTTGESVLTGGEVNSFDAFVTEQRLVKSLALAALEGATLAVDGEYFVSQVLGAKNKEDSSLAGGQGVREPLVHAVGGFPSSLEERVSKFVKQLDSHKIEPLFVLNGLDLVQTRPSLSGKKKQADQRTNAWNLYEKGQGEQAVLLFDEIDPFDLHLSGFGLRKFINILISLGVKFIQAPYTASAQIGYLYQERYVDAVYGTSEAFLYQSIEKVITNISSDDTIQYVVKKTVMNELGFSTHDQFVEAAIGVGCSLSGGVAFTTIEQIVAANPRTTALRAAQEITQANGSIYGPVFVTSSAPDSASVDSTPYLERFQKALASVDFQPVLKDDGKVEPYQNIGNVPNDAHEFVGQRLPDEIFFYLSKGLIGPELLDAVTSGSLLEYAPLDGGDNKEYREFLTKEQKDLKNKAFNLLIGSLHRYYQFKPITTKYWYDSSRDSKFERINPPLYTSTVPPWIRAVEANKLDSAAASVSSPTWKLLLNLENTDITIPATGSKQLVPLTKDSEILSVSILATLQTAGFISADQKLTSWGKALAKGFSDINPALLEPLIIATTLFKNGFLNSKPFTPTARNAAASTINGDVLLISRVAAHINLKHNPIGYTGPLSRTLLSYQSLISKQTQDYRLLFESIITAIFTNGQAERINRTDQQWTDLVKQLPFTNIPNVGTAIATQSYLEEVLSNGGDVNSAKSSLKPMFKQAVDVATDVHSAFELWDALFKVATEAKNTDLVKDKDYDPFDAADKWLSANRF</sequence>
<gene>
    <name evidence="8" type="primary">MKT1</name>
    <name evidence="8" type="ORF">AWJ20_479</name>
</gene>
<dbReference type="PANTHER" id="PTHR11081:SF32">
    <property type="entry name" value="POST-TRANSCRIPTIONAL REGULATOR MKT1"/>
    <property type="match status" value="1"/>
</dbReference>
<dbReference type="InterPro" id="IPR006084">
    <property type="entry name" value="XPG/Rad2"/>
</dbReference>
<evidence type="ECO:0000256" key="2">
    <source>
        <dbReference type="ARBA" id="ARBA00024023"/>
    </source>
</evidence>
<organism evidence="8 9">
    <name type="scientific">Sugiyamaella lignohabitans</name>
    <dbReference type="NCBI Taxonomy" id="796027"/>
    <lineage>
        <taxon>Eukaryota</taxon>
        <taxon>Fungi</taxon>
        <taxon>Dikarya</taxon>
        <taxon>Ascomycota</taxon>
        <taxon>Saccharomycotina</taxon>
        <taxon>Dipodascomycetes</taxon>
        <taxon>Dipodascales</taxon>
        <taxon>Trichomonascaceae</taxon>
        <taxon>Sugiyamaella</taxon>
    </lineage>
</organism>
<dbReference type="InterPro" id="IPR006086">
    <property type="entry name" value="XPG-I_dom"/>
</dbReference>
<evidence type="ECO:0000313" key="9">
    <source>
        <dbReference type="Proteomes" id="UP000189580"/>
    </source>
</evidence>
<feature type="compositionally biased region" description="Polar residues" evidence="3">
    <location>
        <begin position="1"/>
        <end position="11"/>
    </location>
</feature>
<keyword evidence="9" id="KW-1185">Reference proteome</keyword>
<feature type="domain" description="XPG N-terminal" evidence="4">
    <location>
        <begin position="77"/>
        <end position="188"/>
    </location>
</feature>
<dbReference type="InterPro" id="IPR022039">
    <property type="entry name" value="MKT1_C"/>
</dbReference>
<keyword evidence="1" id="KW-0810">Translation regulation</keyword>
<dbReference type="InterPro" id="IPR029060">
    <property type="entry name" value="PIN-like_dom_sf"/>
</dbReference>
<feature type="region of interest" description="Disordered" evidence="3">
    <location>
        <begin position="1"/>
        <end position="64"/>
    </location>
</feature>
<dbReference type="RefSeq" id="XP_018734707.1">
    <property type="nucleotide sequence ID" value="XM_018881885.1"/>
</dbReference>